<keyword evidence="2" id="KW-0472">Membrane</keyword>
<evidence type="ECO:0000313" key="4">
    <source>
        <dbReference type="Proteomes" id="UP000051036"/>
    </source>
</evidence>
<proteinExistence type="predicted"/>
<dbReference type="AlphaFoldDB" id="A0A0R1U1E8"/>
<evidence type="ECO:0000256" key="1">
    <source>
        <dbReference type="SAM" id="Coils"/>
    </source>
</evidence>
<sequence>MDKDKYVTHTELELSNEKLLRHIDNRFAEMDKRFAELNNNINDVKNIANFANKKVDWVLGILASIVAGIVVAAITKLFS</sequence>
<evidence type="ECO:0000313" key="3">
    <source>
        <dbReference type="EMBL" id="KRL87232.1"/>
    </source>
</evidence>
<keyword evidence="2" id="KW-0812">Transmembrane</keyword>
<dbReference type="EMBL" id="AZFM01000073">
    <property type="protein sequence ID" value="KRL87232.1"/>
    <property type="molecule type" value="Genomic_DNA"/>
</dbReference>
<dbReference type="PATRIC" id="fig|1423763.3.peg.1851"/>
<dbReference type="Proteomes" id="UP000051036">
    <property type="component" value="Unassembled WGS sequence"/>
</dbReference>
<comment type="caution">
    <text evidence="3">The sequence shown here is derived from an EMBL/GenBank/DDBJ whole genome shotgun (WGS) entry which is preliminary data.</text>
</comment>
<keyword evidence="4" id="KW-1185">Reference proteome</keyword>
<keyword evidence="1" id="KW-0175">Coiled coil</keyword>
<feature type="transmembrane region" description="Helical" evidence="2">
    <location>
        <begin position="57"/>
        <end position="78"/>
    </location>
</feature>
<accession>A0A0R1U1E8</accession>
<keyword evidence="2" id="KW-1133">Transmembrane helix</keyword>
<name>A0A0R1U1E8_9LACO</name>
<feature type="coiled-coil region" evidence="1">
    <location>
        <begin position="27"/>
        <end position="54"/>
    </location>
</feature>
<evidence type="ECO:0000256" key="2">
    <source>
        <dbReference type="SAM" id="Phobius"/>
    </source>
</evidence>
<organism evidence="3 4">
    <name type="scientific">Lactobacillus kalixensis DSM 16043</name>
    <dbReference type="NCBI Taxonomy" id="1423763"/>
    <lineage>
        <taxon>Bacteria</taxon>
        <taxon>Bacillati</taxon>
        <taxon>Bacillota</taxon>
        <taxon>Bacilli</taxon>
        <taxon>Lactobacillales</taxon>
        <taxon>Lactobacillaceae</taxon>
        <taxon>Lactobacillus</taxon>
    </lineage>
</organism>
<protein>
    <submittedName>
        <fullName evidence="3">Uncharacterized protein</fullName>
    </submittedName>
</protein>
<gene>
    <name evidence="3" type="ORF">FC46_GL001815</name>
</gene>
<reference evidence="3 4" key="1">
    <citation type="journal article" date="2015" name="Genome Announc.">
        <title>Expanding the biotechnology potential of lactobacilli through comparative genomics of 213 strains and associated genera.</title>
        <authorList>
            <person name="Sun Z."/>
            <person name="Harris H.M."/>
            <person name="McCann A."/>
            <person name="Guo C."/>
            <person name="Argimon S."/>
            <person name="Zhang W."/>
            <person name="Yang X."/>
            <person name="Jeffery I.B."/>
            <person name="Cooney J.C."/>
            <person name="Kagawa T.F."/>
            <person name="Liu W."/>
            <person name="Song Y."/>
            <person name="Salvetti E."/>
            <person name="Wrobel A."/>
            <person name="Rasinkangas P."/>
            <person name="Parkhill J."/>
            <person name="Rea M.C."/>
            <person name="O'Sullivan O."/>
            <person name="Ritari J."/>
            <person name="Douillard F.P."/>
            <person name="Paul Ross R."/>
            <person name="Yang R."/>
            <person name="Briner A.E."/>
            <person name="Felis G.E."/>
            <person name="de Vos W.M."/>
            <person name="Barrangou R."/>
            <person name="Klaenhammer T.R."/>
            <person name="Caufield P.W."/>
            <person name="Cui Y."/>
            <person name="Zhang H."/>
            <person name="O'Toole P.W."/>
        </authorList>
    </citation>
    <scope>NUCLEOTIDE SEQUENCE [LARGE SCALE GENOMIC DNA]</scope>
    <source>
        <strain evidence="3 4">DSM 16043</strain>
    </source>
</reference>